<reference evidence="2 3" key="1">
    <citation type="submission" date="2018-04" db="EMBL/GenBank/DDBJ databases">
        <title>Marixanthomonas spongiae HN-E44 sp. nov., isolated from a marine sponge.</title>
        <authorList>
            <person name="Luo L."/>
            <person name="Zhuang L."/>
        </authorList>
    </citation>
    <scope>NUCLEOTIDE SEQUENCE [LARGE SCALE GENOMIC DNA]</scope>
    <source>
        <strain evidence="2 3">HN-E44</strain>
    </source>
</reference>
<sequence length="192" mass="21614">MKQLTKFIERNISGKKVLGLFILTNVVYIFMLTVTIPKTMNHSNGLNLLDMMPAGYDLNYVGELFNSLGEIGRRTYLTNQIPVDMIYPLLFGLSYGFILAYFLKKLKKLNAPYIYLCLLPIIAGIADYMENFGIIAMLKSYPDLTQGMVSTTSLFSVIKSISTSVFFVTLIIILILLGIRAISGKKTHYNNL</sequence>
<gene>
    <name evidence="2" type="ORF">DDV96_09455</name>
</gene>
<feature type="transmembrane region" description="Helical" evidence="1">
    <location>
        <begin position="20"/>
        <end position="40"/>
    </location>
</feature>
<dbReference type="EMBL" id="QEHR01000005">
    <property type="protein sequence ID" value="PVW14731.1"/>
    <property type="molecule type" value="Genomic_DNA"/>
</dbReference>
<protein>
    <submittedName>
        <fullName evidence="2">Uncharacterized protein</fullName>
    </submittedName>
</protein>
<organism evidence="2 3">
    <name type="scientific">Marixanthomonas spongiae</name>
    <dbReference type="NCBI Taxonomy" id="2174845"/>
    <lineage>
        <taxon>Bacteria</taxon>
        <taxon>Pseudomonadati</taxon>
        <taxon>Bacteroidota</taxon>
        <taxon>Flavobacteriia</taxon>
        <taxon>Flavobacteriales</taxon>
        <taxon>Flavobacteriaceae</taxon>
        <taxon>Marixanthomonas</taxon>
    </lineage>
</organism>
<dbReference type="AlphaFoldDB" id="A0A2U0I0U9"/>
<proteinExistence type="predicted"/>
<keyword evidence="1" id="KW-0812">Transmembrane</keyword>
<feature type="transmembrane region" description="Helical" evidence="1">
    <location>
        <begin position="85"/>
        <end position="103"/>
    </location>
</feature>
<evidence type="ECO:0000313" key="2">
    <source>
        <dbReference type="EMBL" id="PVW14731.1"/>
    </source>
</evidence>
<name>A0A2U0I0U9_9FLAO</name>
<feature type="transmembrane region" description="Helical" evidence="1">
    <location>
        <begin position="158"/>
        <end position="179"/>
    </location>
</feature>
<evidence type="ECO:0000313" key="3">
    <source>
        <dbReference type="Proteomes" id="UP000245962"/>
    </source>
</evidence>
<dbReference type="RefSeq" id="WP_116694507.1">
    <property type="nucleotide sequence ID" value="NZ_QEHR01000005.1"/>
</dbReference>
<evidence type="ECO:0000256" key="1">
    <source>
        <dbReference type="SAM" id="Phobius"/>
    </source>
</evidence>
<dbReference type="Proteomes" id="UP000245962">
    <property type="component" value="Unassembled WGS sequence"/>
</dbReference>
<accession>A0A2U0I0U9</accession>
<dbReference type="OrthoDB" id="5198105at2"/>
<feature type="transmembrane region" description="Helical" evidence="1">
    <location>
        <begin position="115"/>
        <end position="138"/>
    </location>
</feature>
<keyword evidence="1" id="KW-0472">Membrane</keyword>
<keyword evidence="1" id="KW-1133">Transmembrane helix</keyword>
<keyword evidence="3" id="KW-1185">Reference proteome</keyword>
<comment type="caution">
    <text evidence="2">The sequence shown here is derived from an EMBL/GenBank/DDBJ whole genome shotgun (WGS) entry which is preliminary data.</text>
</comment>